<reference evidence="3" key="2">
    <citation type="submission" date="2023-07" db="EMBL/GenBank/DDBJ databases">
        <authorList>
            <person name="Shen H."/>
        </authorList>
    </citation>
    <scope>NUCLEOTIDE SEQUENCE</scope>
    <source>
        <strain evidence="3">TNR-22</strain>
    </source>
</reference>
<keyword evidence="1" id="KW-0175">Coiled coil</keyword>
<dbReference type="InterPro" id="IPR019734">
    <property type="entry name" value="TPR_rpt"/>
</dbReference>
<dbReference type="InterPro" id="IPR014162">
    <property type="entry name" value="CpoB_C"/>
</dbReference>
<keyword evidence="4" id="KW-1185">Reference proteome</keyword>
<dbReference type="InterPro" id="IPR011990">
    <property type="entry name" value="TPR-like_helical_dom_sf"/>
</dbReference>
<evidence type="ECO:0000313" key="3">
    <source>
        <dbReference type="EMBL" id="MDO6964511.1"/>
    </source>
</evidence>
<comment type="subcellular location">
    <subcellularLocation>
        <location evidence="1">Periplasm</location>
    </subcellularLocation>
</comment>
<organism evidence="3 4">
    <name type="scientific">Rhizobium alvei</name>
    <dbReference type="NCBI Taxonomy" id="1132659"/>
    <lineage>
        <taxon>Bacteria</taxon>
        <taxon>Pseudomonadati</taxon>
        <taxon>Pseudomonadota</taxon>
        <taxon>Alphaproteobacteria</taxon>
        <taxon>Hyphomicrobiales</taxon>
        <taxon>Rhizobiaceae</taxon>
        <taxon>Rhizobium/Agrobacterium group</taxon>
        <taxon>Rhizobium</taxon>
    </lineage>
</organism>
<dbReference type="Gene3D" id="1.25.40.10">
    <property type="entry name" value="Tetratricopeptide repeat domain"/>
    <property type="match status" value="1"/>
</dbReference>
<proteinExistence type="inferred from homology"/>
<reference evidence="3" key="1">
    <citation type="journal article" date="2015" name="Int. J. Syst. Evol. Microbiol.">
        <title>Rhizobium alvei sp. nov., isolated from a freshwater river.</title>
        <authorList>
            <person name="Sheu S.Y."/>
            <person name="Huang H.W."/>
            <person name="Young C.C."/>
            <person name="Chen W.M."/>
        </authorList>
    </citation>
    <scope>NUCLEOTIDE SEQUENCE</scope>
    <source>
        <strain evidence="3">TNR-22</strain>
    </source>
</reference>
<feature type="region of interest" description="Disordered" evidence="2">
    <location>
        <begin position="95"/>
        <end position="206"/>
    </location>
</feature>
<protein>
    <recommendedName>
        <fullName evidence="1">Cell division coordinator CpoB</fullName>
    </recommendedName>
</protein>
<accession>A0ABT8YLL5</accession>
<dbReference type="InterPro" id="IPR034706">
    <property type="entry name" value="CpoB"/>
</dbReference>
<feature type="compositionally biased region" description="Polar residues" evidence="2">
    <location>
        <begin position="114"/>
        <end position="123"/>
    </location>
</feature>
<dbReference type="SUPFAM" id="SSF48452">
    <property type="entry name" value="TPR-like"/>
    <property type="match status" value="1"/>
</dbReference>
<keyword evidence="1" id="KW-0574">Periplasm</keyword>
<sequence precursor="true">MRKMVMAGMFGFAATLVWASGSSAMAFDLFGSKHKAPAVQEAPVILAQSADAEMRVQQLEEQVRQLTGKVEDMTFQLLQMQEQLRKAQEDNEFRFQDLEGGKKKSSLETVPGAETQTTDTASGEISPEAVPDPALEQPMDSAANETASDPALGKPPGDLGSIQFDSNGNVVGAETPNPDSIATTDLPPPDTSTAKETASLDTTSEGSQYQVAYEQILAGDYASAEQGFAGFISSHPDSKKAADANFWLGEAQYSQGKYNESAKTFLNAYKTYGKSNKAPEMLLKLAMSLAALDSKDTACATLREVSKAYPKASRAIINKVASEQKRLAC</sequence>
<dbReference type="EMBL" id="JAUOZU010000007">
    <property type="protein sequence ID" value="MDO6964511.1"/>
    <property type="molecule type" value="Genomic_DNA"/>
</dbReference>
<feature type="compositionally biased region" description="Polar residues" evidence="2">
    <location>
        <begin position="191"/>
        <end position="206"/>
    </location>
</feature>
<dbReference type="Proteomes" id="UP001174932">
    <property type="component" value="Unassembled WGS sequence"/>
</dbReference>
<comment type="caution">
    <text evidence="3">The sequence shown here is derived from an EMBL/GenBank/DDBJ whole genome shotgun (WGS) entry which is preliminary data.</text>
</comment>
<comment type="function">
    <text evidence="1">Mediates coordination of peptidoglycan synthesis and outer membrane constriction during cell division.</text>
</comment>
<dbReference type="RefSeq" id="WP_304376417.1">
    <property type="nucleotide sequence ID" value="NZ_JAUOZU010000007.1"/>
</dbReference>
<dbReference type="HAMAP" id="MF_02066">
    <property type="entry name" value="CpoB"/>
    <property type="match status" value="1"/>
</dbReference>
<comment type="similarity">
    <text evidence="1">Belongs to the CpoB family.</text>
</comment>
<dbReference type="Pfam" id="PF13174">
    <property type="entry name" value="TPR_6"/>
    <property type="match status" value="2"/>
</dbReference>
<dbReference type="NCBIfam" id="TIGR02795">
    <property type="entry name" value="tol_pal_ybgF"/>
    <property type="match status" value="1"/>
</dbReference>
<gene>
    <name evidence="3" type="primary">ybgF</name>
    <name evidence="1" type="synonym">cpoB</name>
    <name evidence="3" type="ORF">Q4481_11130</name>
</gene>
<keyword evidence="1" id="KW-0131">Cell cycle</keyword>
<feature type="chain" id="PRO_5044942234" description="Cell division coordinator CpoB" evidence="1">
    <location>
        <begin position="20"/>
        <end position="329"/>
    </location>
</feature>
<keyword evidence="1" id="KW-0732">Signal</keyword>
<evidence type="ECO:0000256" key="2">
    <source>
        <dbReference type="SAM" id="MobiDB-lite"/>
    </source>
</evidence>
<feature type="compositionally biased region" description="Basic and acidic residues" evidence="2">
    <location>
        <begin position="95"/>
        <end position="106"/>
    </location>
</feature>
<feature type="coiled-coil region" evidence="1">
    <location>
        <begin position="49"/>
        <end position="90"/>
    </location>
</feature>
<name>A0ABT8YLL5_9HYPH</name>
<evidence type="ECO:0000256" key="1">
    <source>
        <dbReference type="HAMAP-Rule" id="MF_02066"/>
    </source>
</evidence>
<keyword evidence="1" id="KW-0132">Cell division</keyword>
<evidence type="ECO:0000313" key="4">
    <source>
        <dbReference type="Proteomes" id="UP001174932"/>
    </source>
</evidence>
<feature type="signal peptide" evidence="1">
    <location>
        <begin position="1"/>
        <end position="19"/>
    </location>
</feature>